<dbReference type="Proteomes" id="UP000570166">
    <property type="component" value="Unassembled WGS sequence"/>
</dbReference>
<dbReference type="RefSeq" id="WP_160365622.1">
    <property type="nucleotide sequence ID" value="NZ_JACEIB010000006.1"/>
</dbReference>
<protein>
    <submittedName>
        <fullName evidence="2">DUF3034 family protein</fullName>
    </submittedName>
</protein>
<evidence type="ECO:0000256" key="1">
    <source>
        <dbReference type="SAM" id="SignalP"/>
    </source>
</evidence>
<organism evidence="2 3">
    <name type="scientific">Sphingomonas chungangi</name>
    <dbReference type="NCBI Taxonomy" id="2683589"/>
    <lineage>
        <taxon>Bacteria</taxon>
        <taxon>Pseudomonadati</taxon>
        <taxon>Pseudomonadota</taxon>
        <taxon>Alphaproteobacteria</taxon>
        <taxon>Sphingomonadales</taxon>
        <taxon>Sphingomonadaceae</taxon>
        <taxon>Sphingomonas</taxon>
    </lineage>
</organism>
<proteinExistence type="predicted"/>
<keyword evidence="1" id="KW-0732">Signal</keyword>
<reference evidence="2 3" key="1">
    <citation type="submission" date="2020-07" db="EMBL/GenBank/DDBJ databases">
        <authorList>
            <person name="Sun Q."/>
        </authorList>
    </citation>
    <scope>NUCLEOTIDE SEQUENCE [LARGE SCALE GENOMIC DNA]</scope>
    <source>
        <strain evidence="2 3">CGMCC 1.13654</strain>
    </source>
</reference>
<name>A0A838L5B5_9SPHN</name>
<sequence>MPPRLPLLALLAGLALATPAQAGQEMRAGGKLVLTDGVSSVEGAAGGGLATWALIGGNETRDGIGGSAHVTYVPLADYSLTSYGAAIGIMDRVELSYTRQVFDTHEVGAALGLGKGFTFDQDVLGAKLRLLGDAVYDQDSWLPQVSVGAQYKHANRGTIIHAVGGAHDSGTDFFVSATKILLGQSLVLDGTVRATKANQFGLLGFGGDRHDSYSAQFEGSAAVLLTRKLAVGGEARTKPDNLGFAREDAAWDAFAAYAVTKNVSLTAAYVDLGSIATVKGQRGAFLSLQTSF</sequence>
<keyword evidence="3" id="KW-1185">Reference proteome</keyword>
<dbReference type="InterPro" id="IPR021393">
    <property type="entry name" value="DUF3034"/>
</dbReference>
<feature type="chain" id="PRO_5032997947" evidence="1">
    <location>
        <begin position="23"/>
        <end position="292"/>
    </location>
</feature>
<accession>A0A838L5B5</accession>
<evidence type="ECO:0000313" key="3">
    <source>
        <dbReference type="Proteomes" id="UP000570166"/>
    </source>
</evidence>
<dbReference type="Pfam" id="PF11231">
    <property type="entry name" value="DUF3034"/>
    <property type="match status" value="1"/>
</dbReference>
<feature type="signal peptide" evidence="1">
    <location>
        <begin position="1"/>
        <end position="22"/>
    </location>
</feature>
<dbReference type="EMBL" id="JACEIB010000006">
    <property type="protein sequence ID" value="MBA2934100.1"/>
    <property type="molecule type" value="Genomic_DNA"/>
</dbReference>
<evidence type="ECO:0000313" key="2">
    <source>
        <dbReference type="EMBL" id="MBA2934100.1"/>
    </source>
</evidence>
<dbReference type="AlphaFoldDB" id="A0A838L5B5"/>
<comment type="caution">
    <text evidence="2">The sequence shown here is derived from an EMBL/GenBank/DDBJ whole genome shotgun (WGS) entry which is preliminary data.</text>
</comment>
<gene>
    <name evidence="2" type="ORF">HZF05_08300</name>
</gene>